<evidence type="ECO:0000313" key="3">
    <source>
        <dbReference type="EMBL" id="PYA73554.1"/>
    </source>
</evidence>
<dbReference type="Pfam" id="PF13477">
    <property type="entry name" value="Glyco_trans_4_2"/>
    <property type="match status" value="1"/>
</dbReference>
<dbReference type="EMBL" id="QJQB01000070">
    <property type="protein sequence ID" value="PYA73554.1"/>
    <property type="molecule type" value="Genomic_DNA"/>
</dbReference>
<dbReference type="PANTHER" id="PTHR12526:SF638">
    <property type="entry name" value="SPORE COAT PROTEIN SA"/>
    <property type="match status" value="1"/>
</dbReference>
<reference evidence="4" key="2">
    <citation type="submission" date="2018-06" db="EMBL/GenBank/DDBJ databases">
        <title>Serratia marcescens genome sequencing and assembly.</title>
        <authorList>
            <person name="Martins R.C."/>
            <person name="Perdigao-Neto L.V."/>
            <person name="Costa S.F."/>
            <person name="Levin A.S.S."/>
        </authorList>
    </citation>
    <scope>NUCLEOTIDE SEQUENCE [LARGE SCALE GENOMIC DNA]</scope>
    <source>
        <strain evidence="4">1283</strain>
    </source>
</reference>
<dbReference type="InterPro" id="IPR001296">
    <property type="entry name" value="Glyco_trans_1"/>
</dbReference>
<proteinExistence type="predicted"/>
<sequence>MKTICYFINSDWYFELHWLERAMAAQQAGYEIHVISHFTGSEIKERLAQKGFICHDSMMEEQSTNPFSFIYSFIKISNLLKTINADILHCITIKPCLIGGAFARLNRKPIILSFVGLGRVFAENSLHIKAIRFCVLRLYNFLLKNKKCMMVFEHDHDRQRLLEMTKANPTKAYVIEGAGVDPELYDYSLETDRITPVVLFASRLLWSKGLGDLVEVKKRLMKKGVHFELNVAGIIVPTDPDAIPLEQVEQWQREGIINWLGKSSDVCKLIEASNIVALPSVYSEGIPRILLEAASVGRACIAYDVGGCQSLIIDDYSGSLVHKGDISLLEQKLEKLLLNPETRAEMGIRGRKLVIDRFSSTLIIDSTLKLYKLASGN</sequence>
<evidence type="ECO:0000313" key="4">
    <source>
        <dbReference type="Proteomes" id="UP000247823"/>
    </source>
</evidence>
<feature type="domain" description="Glycosyl transferase family 1" evidence="1">
    <location>
        <begin position="196"/>
        <end position="352"/>
    </location>
</feature>
<dbReference type="Gene3D" id="3.40.50.2000">
    <property type="entry name" value="Glycogen Phosphorylase B"/>
    <property type="match status" value="2"/>
</dbReference>
<comment type="caution">
    <text evidence="3">The sequence shown here is derived from an EMBL/GenBank/DDBJ whole genome shotgun (WGS) entry which is preliminary data.</text>
</comment>
<evidence type="ECO:0000259" key="1">
    <source>
        <dbReference type="Pfam" id="PF00534"/>
    </source>
</evidence>
<evidence type="ECO:0000259" key="2">
    <source>
        <dbReference type="Pfam" id="PF13477"/>
    </source>
</evidence>
<protein>
    <submittedName>
        <fullName evidence="3">Glycosyltransferase family 1 protein</fullName>
    </submittedName>
</protein>
<dbReference type="CDD" id="cd03808">
    <property type="entry name" value="GT4_CapM-like"/>
    <property type="match status" value="1"/>
</dbReference>
<feature type="domain" description="Glycosyltransferase subfamily 4-like N-terminal" evidence="2">
    <location>
        <begin position="4"/>
        <end position="132"/>
    </location>
</feature>
<name>A0ABX5NJL3_SERMA</name>
<dbReference type="InterPro" id="IPR028098">
    <property type="entry name" value="Glyco_trans_4-like_N"/>
</dbReference>
<dbReference type="Pfam" id="PF00534">
    <property type="entry name" value="Glycos_transf_1"/>
    <property type="match status" value="1"/>
</dbReference>
<dbReference type="SUPFAM" id="SSF53756">
    <property type="entry name" value="UDP-Glycosyltransferase/glycogen phosphorylase"/>
    <property type="match status" value="1"/>
</dbReference>
<dbReference type="PANTHER" id="PTHR12526">
    <property type="entry name" value="GLYCOSYLTRANSFERASE"/>
    <property type="match status" value="1"/>
</dbReference>
<dbReference type="Proteomes" id="UP000247823">
    <property type="component" value="Unassembled WGS sequence"/>
</dbReference>
<gene>
    <name evidence="3" type="ORF">DMW51_03625</name>
</gene>
<keyword evidence="4" id="KW-1185">Reference proteome</keyword>
<dbReference type="RefSeq" id="WP_060442358.1">
    <property type="nucleotide sequence ID" value="NZ_BRPU01000062.1"/>
</dbReference>
<organism evidence="3 4">
    <name type="scientific">Serratia marcescens</name>
    <dbReference type="NCBI Taxonomy" id="615"/>
    <lineage>
        <taxon>Bacteria</taxon>
        <taxon>Pseudomonadati</taxon>
        <taxon>Pseudomonadota</taxon>
        <taxon>Gammaproteobacteria</taxon>
        <taxon>Enterobacterales</taxon>
        <taxon>Yersiniaceae</taxon>
        <taxon>Serratia</taxon>
    </lineage>
</organism>
<accession>A0ABX5NJL3</accession>
<reference evidence="3 4" key="1">
    <citation type="submission" date="2018-06" db="EMBL/GenBank/DDBJ databases">
        <title>Serratia marcescens genome sequencing and assembly.</title>
        <authorList>
            <person name="Martins R.C.R."/>
            <person name="Perdigao-Neto L.V."/>
            <person name="Costa S.F."/>
            <person name="Levin A.S.S."/>
        </authorList>
    </citation>
    <scope>NUCLEOTIDE SEQUENCE [LARGE SCALE GENOMIC DNA]</scope>
    <source>
        <strain evidence="3 4">1283</strain>
    </source>
</reference>